<name>A0A9Q0M8Z4_BLOTA</name>
<dbReference type="GO" id="GO:0001710">
    <property type="term" value="P:mesodermal cell fate commitment"/>
    <property type="evidence" value="ECO:0007669"/>
    <property type="project" value="UniProtKB-ARBA"/>
</dbReference>
<sequence>MPTSSLSSINSMSTSSSSEIAMTTSLDVNDQEVTTTKKNGSNARRAEKPPYSYIALIVMAIQQSQSKRMTLSEIYQFLQQKFPFFRGYQGWKNSVRHNLSLNECFIKLPKNIGRPGKGHYWTIDPASEFMFEEGSYRRRPRGFRRKCQSIQAAVAAGKGGSFLTSVNGTIIPTNNINTTATNNHPSSTTTASSSSSLTNTASGNGPLINGHINYATNGMSDNTNVVGQSQVSQSCTGGNDVINNGNSNTPVINGSNGTSNGLNPNHSTAATTTTATTQHHHHLQPASPYVASAMLNDLSNAAQNTHLRNAFTVYGTVQSTSIGSIVINLFGTTWVSDRSWPIGVGVSRITIDIIGCGHHRQSYHCQCQQLSCRSRQ</sequence>
<dbReference type="FunFam" id="1.10.10.10:FF:000071">
    <property type="entry name" value="Forkhead box F1"/>
    <property type="match status" value="1"/>
</dbReference>
<feature type="region of interest" description="Disordered" evidence="5">
    <location>
        <begin position="1"/>
        <end position="45"/>
    </location>
</feature>
<keyword evidence="8" id="KW-1185">Reference proteome</keyword>
<evidence type="ECO:0000259" key="6">
    <source>
        <dbReference type="PROSITE" id="PS50039"/>
    </source>
</evidence>
<evidence type="ECO:0000256" key="3">
    <source>
        <dbReference type="ARBA" id="ARBA00023242"/>
    </source>
</evidence>
<dbReference type="InterPro" id="IPR001766">
    <property type="entry name" value="Fork_head_dom"/>
</dbReference>
<dbReference type="PROSITE" id="PS50039">
    <property type="entry name" value="FORK_HEAD_3"/>
    <property type="match status" value="1"/>
</dbReference>
<dbReference type="PANTHER" id="PTHR46262:SF2">
    <property type="entry name" value="FORKHEAD BOX PROTEIN BINIOU"/>
    <property type="match status" value="1"/>
</dbReference>
<feature type="compositionally biased region" description="Polar residues" evidence="5">
    <location>
        <begin position="27"/>
        <end position="42"/>
    </location>
</feature>
<feature type="DNA-binding region" description="Fork-head" evidence="4">
    <location>
        <begin position="48"/>
        <end position="141"/>
    </location>
</feature>
<organism evidence="7 8">
    <name type="scientific">Blomia tropicalis</name>
    <name type="common">Mite</name>
    <dbReference type="NCBI Taxonomy" id="40697"/>
    <lineage>
        <taxon>Eukaryota</taxon>
        <taxon>Metazoa</taxon>
        <taxon>Ecdysozoa</taxon>
        <taxon>Arthropoda</taxon>
        <taxon>Chelicerata</taxon>
        <taxon>Arachnida</taxon>
        <taxon>Acari</taxon>
        <taxon>Acariformes</taxon>
        <taxon>Sarcoptiformes</taxon>
        <taxon>Astigmata</taxon>
        <taxon>Glycyphagoidea</taxon>
        <taxon>Echimyopodidae</taxon>
        <taxon>Blomia</taxon>
    </lineage>
</organism>
<dbReference type="SUPFAM" id="SSF46785">
    <property type="entry name" value="Winged helix' DNA-binding domain"/>
    <property type="match status" value="1"/>
</dbReference>
<dbReference type="GO" id="GO:0000978">
    <property type="term" value="F:RNA polymerase II cis-regulatory region sequence-specific DNA binding"/>
    <property type="evidence" value="ECO:0007669"/>
    <property type="project" value="TreeGrafter"/>
</dbReference>
<accession>A0A9Q0M8Z4</accession>
<feature type="compositionally biased region" description="Low complexity" evidence="5">
    <location>
        <begin position="176"/>
        <end position="202"/>
    </location>
</feature>
<protein>
    <recommendedName>
        <fullName evidence="6">Fork-head domain-containing protein</fullName>
    </recommendedName>
</protein>
<keyword evidence="3 4" id="KW-0539">Nucleus</keyword>
<dbReference type="PROSITE" id="PS00658">
    <property type="entry name" value="FORK_HEAD_2"/>
    <property type="match status" value="1"/>
</dbReference>
<dbReference type="GO" id="GO:0005634">
    <property type="term" value="C:nucleus"/>
    <property type="evidence" value="ECO:0007669"/>
    <property type="project" value="UniProtKB-SubCell"/>
</dbReference>
<dbReference type="InterPro" id="IPR036388">
    <property type="entry name" value="WH-like_DNA-bd_sf"/>
</dbReference>
<keyword evidence="2 4" id="KW-0238">DNA-binding</keyword>
<feature type="compositionally biased region" description="Polar residues" evidence="5">
    <location>
        <begin position="255"/>
        <end position="267"/>
    </location>
</feature>
<evidence type="ECO:0000313" key="8">
    <source>
        <dbReference type="Proteomes" id="UP001142055"/>
    </source>
</evidence>
<feature type="domain" description="Fork-head" evidence="6">
    <location>
        <begin position="48"/>
        <end position="141"/>
    </location>
</feature>
<evidence type="ECO:0000256" key="5">
    <source>
        <dbReference type="SAM" id="MobiDB-lite"/>
    </source>
</evidence>
<dbReference type="Pfam" id="PF00250">
    <property type="entry name" value="Forkhead"/>
    <property type="match status" value="1"/>
</dbReference>
<dbReference type="InterPro" id="IPR030456">
    <property type="entry name" value="TF_fork_head_CS_2"/>
</dbReference>
<dbReference type="Proteomes" id="UP001142055">
    <property type="component" value="Chromosome 2"/>
</dbReference>
<dbReference type="InterPro" id="IPR036390">
    <property type="entry name" value="WH_DNA-bd_sf"/>
</dbReference>
<comment type="subcellular location">
    <subcellularLocation>
        <location evidence="1 4">Nucleus</location>
    </subcellularLocation>
</comment>
<dbReference type="CDD" id="cd20050">
    <property type="entry name" value="FH_FOXF2"/>
    <property type="match status" value="1"/>
</dbReference>
<evidence type="ECO:0000256" key="1">
    <source>
        <dbReference type="ARBA" id="ARBA00004123"/>
    </source>
</evidence>
<dbReference type="InterPro" id="IPR051770">
    <property type="entry name" value="Forkhead_box_regulator"/>
</dbReference>
<dbReference type="GO" id="GO:0009887">
    <property type="term" value="P:animal organ morphogenesis"/>
    <property type="evidence" value="ECO:0007669"/>
    <property type="project" value="TreeGrafter"/>
</dbReference>
<dbReference type="SMART" id="SM00339">
    <property type="entry name" value="FH"/>
    <property type="match status" value="1"/>
</dbReference>
<evidence type="ECO:0000256" key="2">
    <source>
        <dbReference type="ARBA" id="ARBA00023125"/>
    </source>
</evidence>
<gene>
    <name evidence="7" type="ORF">RDWZM_006084</name>
</gene>
<feature type="compositionally biased region" description="Low complexity" evidence="5">
    <location>
        <begin position="1"/>
        <end position="26"/>
    </location>
</feature>
<evidence type="ECO:0000256" key="4">
    <source>
        <dbReference type="PROSITE-ProRule" id="PRU00089"/>
    </source>
</evidence>
<dbReference type="PRINTS" id="PR00053">
    <property type="entry name" value="FORKHEAD"/>
</dbReference>
<comment type="caution">
    <text evidence="7">The sequence shown here is derived from an EMBL/GenBank/DDBJ whole genome shotgun (WGS) entry which is preliminary data.</text>
</comment>
<dbReference type="AlphaFoldDB" id="A0A9Q0M8Z4"/>
<reference evidence="7" key="1">
    <citation type="submission" date="2022-12" db="EMBL/GenBank/DDBJ databases">
        <title>Genome assemblies of Blomia tropicalis.</title>
        <authorList>
            <person name="Cui Y."/>
        </authorList>
    </citation>
    <scope>NUCLEOTIDE SEQUENCE</scope>
    <source>
        <tissue evidence="7">Adult mites</tissue>
    </source>
</reference>
<dbReference type="PANTHER" id="PTHR46262">
    <property type="entry name" value="FORKHEAD BOX PROTEIN BINIOU"/>
    <property type="match status" value="1"/>
</dbReference>
<dbReference type="Gene3D" id="1.10.10.10">
    <property type="entry name" value="Winged helix-like DNA-binding domain superfamily/Winged helix DNA-binding domain"/>
    <property type="match status" value="1"/>
</dbReference>
<evidence type="ECO:0000313" key="7">
    <source>
        <dbReference type="EMBL" id="KAJ6220272.1"/>
    </source>
</evidence>
<dbReference type="PROSITE" id="PS00657">
    <property type="entry name" value="FORK_HEAD_1"/>
    <property type="match status" value="1"/>
</dbReference>
<feature type="region of interest" description="Disordered" evidence="5">
    <location>
        <begin position="176"/>
        <end position="204"/>
    </location>
</feature>
<dbReference type="EMBL" id="JAPWDV010000002">
    <property type="protein sequence ID" value="KAJ6220272.1"/>
    <property type="molecule type" value="Genomic_DNA"/>
</dbReference>
<proteinExistence type="predicted"/>
<feature type="region of interest" description="Disordered" evidence="5">
    <location>
        <begin position="255"/>
        <end position="275"/>
    </location>
</feature>
<dbReference type="InterPro" id="IPR018122">
    <property type="entry name" value="TF_fork_head_CS_1"/>
</dbReference>
<dbReference type="GO" id="GO:0000981">
    <property type="term" value="F:DNA-binding transcription factor activity, RNA polymerase II-specific"/>
    <property type="evidence" value="ECO:0007669"/>
    <property type="project" value="TreeGrafter"/>
</dbReference>